<evidence type="ECO:0000313" key="2">
    <source>
        <dbReference type="EMBL" id="SDZ50602.1"/>
    </source>
</evidence>
<protein>
    <submittedName>
        <fullName evidence="2">Methyltransferase domain-containing protein</fullName>
    </submittedName>
</protein>
<evidence type="ECO:0000313" key="3">
    <source>
        <dbReference type="Proteomes" id="UP000199632"/>
    </source>
</evidence>
<accession>A0A1H3TJV6</accession>
<dbReference type="STRING" id="137265.SAMN05421684_5929"/>
<dbReference type="GO" id="GO:0032259">
    <property type="term" value="P:methylation"/>
    <property type="evidence" value="ECO:0007669"/>
    <property type="project" value="UniProtKB-KW"/>
</dbReference>
<dbReference type="InterPro" id="IPR029063">
    <property type="entry name" value="SAM-dependent_MTases_sf"/>
</dbReference>
<dbReference type="Pfam" id="PF13649">
    <property type="entry name" value="Methyltransf_25"/>
    <property type="match status" value="1"/>
</dbReference>
<dbReference type="InterPro" id="IPR041698">
    <property type="entry name" value="Methyltransf_25"/>
</dbReference>
<keyword evidence="2" id="KW-0489">Methyltransferase</keyword>
<dbReference type="AlphaFoldDB" id="A0A1H3TJV6"/>
<dbReference type="SUPFAM" id="SSF53335">
    <property type="entry name" value="S-adenosyl-L-methionine-dependent methyltransferases"/>
    <property type="match status" value="1"/>
</dbReference>
<dbReference type="CDD" id="cd02440">
    <property type="entry name" value="AdoMet_MTases"/>
    <property type="match status" value="1"/>
</dbReference>
<reference evidence="3" key="1">
    <citation type="submission" date="2016-10" db="EMBL/GenBank/DDBJ databases">
        <authorList>
            <person name="Varghese N."/>
            <person name="Submissions S."/>
        </authorList>
    </citation>
    <scope>NUCLEOTIDE SEQUENCE [LARGE SCALE GENOMIC DNA]</scope>
    <source>
        <strain evidence="3">DSM 44718</strain>
    </source>
</reference>
<evidence type="ECO:0000259" key="1">
    <source>
        <dbReference type="Pfam" id="PF13649"/>
    </source>
</evidence>
<keyword evidence="3" id="KW-1185">Reference proteome</keyword>
<dbReference type="Proteomes" id="UP000199632">
    <property type="component" value="Unassembled WGS sequence"/>
</dbReference>
<sequence length="218" mass="22766">MRPGSLATDLNPTGFGAAMRGEATWLVHDDGKRVRLPVHRWHGPAEPETAEVVNRCTGPTLDLGCGPGRITLALGRAGVTAVGIDVSEDAIAAARSRGAVAIQRDLFDPLPAEGQWSHAVLLDGNIGIGGDPVALLRRCTSLLHPAGTILVELDQPGSGSWRGSARVASATLGEAFPWARLDTTSAPPVAARAGLAVRAIAQRGGRWFAELSSPDRRP</sequence>
<gene>
    <name evidence="2" type="ORF">SAMN05421684_5929</name>
</gene>
<name>A0A1H3TJV6_9ACTN</name>
<dbReference type="Gene3D" id="3.40.50.150">
    <property type="entry name" value="Vaccinia Virus protein VP39"/>
    <property type="match status" value="1"/>
</dbReference>
<dbReference type="EMBL" id="FNQB01000003">
    <property type="protein sequence ID" value="SDZ50602.1"/>
    <property type="molecule type" value="Genomic_DNA"/>
</dbReference>
<keyword evidence="2" id="KW-0808">Transferase</keyword>
<dbReference type="OrthoDB" id="4484556at2"/>
<feature type="domain" description="Methyltransferase" evidence="1">
    <location>
        <begin position="61"/>
        <end position="147"/>
    </location>
</feature>
<organism evidence="2 3">
    <name type="scientific">Asanoa ishikariensis</name>
    <dbReference type="NCBI Taxonomy" id="137265"/>
    <lineage>
        <taxon>Bacteria</taxon>
        <taxon>Bacillati</taxon>
        <taxon>Actinomycetota</taxon>
        <taxon>Actinomycetes</taxon>
        <taxon>Micromonosporales</taxon>
        <taxon>Micromonosporaceae</taxon>
        <taxon>Asanoa</taxon>
    </lineage>
</organism>
<dbReference type="RefSeq" id="WP_090799870.1">
    <property type="nucleotide sequence ID" value="NZ_BOND01000001.1"/>
</dbReference>
<dbReference type="GO" id="GO:0008168">
    <property type="term" value="F:methyltransferase activity"/>
    <property type="evidence" value="ECO:0007669"/>
    <property type="project" value="UniProtKB-KW"/>
</dbReference>
<proteinExistence type="predicted"/>